<reference evidence="2" key="1">
    <citation type="submission" date="2014-09" db="EMBL/GenBank/DDBJ databases">
        <authorList>
            <person name="Magalhaes I.L.F."/>
            <person name="Oliveira U."/>
            <person name="Santos F.R."/>
            <person name="Vidigal T.H.D.A."/>
            <person name="Brescovit A.D."/>
            <person name="Santos A.J."/>
        </authorList>
    </citation>
    <scope>NUCLEOTIDE SEQUENCE</scope>
    <source>
        <tissue evidence="2">Shoot tissue taken approximately 20 cm above the soil surface</tissue>
    </source>
</reference>
<evidence type="ECO:0000256" key="1">
    <source>
        <dbReference type="SAM" id="MobiDB-lite"/>
    </source>
</evidence>
<proteinExistence type="predicted"/>
<dbReference type="AlphaFoldDB" id="A0A0A9QUB1"/>
<dbReference type="EMBL" id="GBRH01160977">
    <property type="protein sequence ID" value="JAE36919.1"/>
    <property type="molecule type" value="Transcribed_RNA"/>
</dbReference>
<feature type="region of interest" description="Disordered" evidence="1">
    <location>
        <begin position="1"/>
        <end position="38"/>
    </location>
</feature>
<evidence type="ECO:0000313" key="2">
    <source>
        <dbReference type="EMBL" id="JAE36919.1"/>
    </source>
</evidence>
<name>A0A0A9QUB1_ARUDO</name>
<feature type="compositionally biased region" description="Basic and acidic residues" evidence="1">
    <location>
        <begin position="12"/>
        <end position="25"/>
    </location>
</feature>
<accession>A0A0A9QUB1</accession>
<sequence>MSATSGADGDEDGRARRTDAGEWRRAAAMAWSSERRSG</sequence>
<organism evidence="2">
    <name type="scientific">Arundo donax</name>
    <name type="common">Giant reed</name>
    <name type="synonym">Donax arundinaceus</name>
    <dbReference type="NCBI Taxonomy" id="35708"/>
    <lineage>
        <taxon>Eukaryota</taxon>
        <taxon>Viridiplantae</taxon>
        <taxon>Streptophyta</taxon>
        <taxon>Embryophyta</taxon>
        <taxon>Tracheophyta</taxon>
        <taxon>Spermatophyta</taxon>
        <taxon>Magnoliopsida</taxon>
        <taxon>Liliopsida</taxon>
        <taxon>Poales</taxon>
        <taxon>Poaceae</taxon>
        <taxon>PACMAD clade</taxon>
        <taxon>Arundinoideae</taxon>
        <taxon>Arundineae</taxon>
        <taxon>Arundo</taxon>
    </lineage>
</organism>
<reference evidence="2" key="2">
    <citation type="journal article" date="2015" name="Data Brief">
        <title>Shoot transcriptome of the giant reed, Arundo donax.</title>
        <authorList>
            <person name="Barrero R.A."/>
            <person name="Guerrero F.D."/>
            <person name="Moolhuijzen P."/>
            <person name="Goolsby J.A."/>
            <person name="Tidwell J."/>
            <person name="Bellgard S.E."/>
            <person name="Bellgard M.I."/>
        </authorList>
    </citation>
    <scope>NUCLEOTIDE SEQUENCE</scope>
    <source>
        <tissue evidence="2">Shoot tissue taken approximately 20 cm above the soil surface</tissue>
    </source>
</reference>
<protein>
    <submittedName>
        <fullName evidence="2">Uncharacterized protein</fullName>
    </submittedName>
</protein>